<protein>
    <submittedName>
        <fullName evidence="1">Uncharacterized protein</fullName>
    </submittedName>
</protein>
<name>A0ACC0BKA8_CATRO</name>
<organism evidence="1 2">
    <name type="scientific">Catharanthus roseus</name>
    <name type="common">Madagascar periwinkle</name>
    <name type="synonym">Vinca rosea</name>
    <dbReference type="NCBI Taxonomy" id="4058"/>
    <lineage>
        <taxon>Eukaryota</taxon>
        <taxon>Viridiplantae</taxon>
        <taxon>Streptophyta</taxon>
        <taxon>Embryophyta</taxon>
        <taxon>Tracheophyta</taxon>
        <taxon>Spermatophyta</taxon>
        <taxon>Magnoliopsida</taxon>
        <taxon>eudicotyledons</taxon>
        <taxon>Gunneridae</taxon>
        <taxon>Pentapetalae</taxon>
        <taxon>asterids</taxon>
        <taxon>lamiids</taxon>
        <taxon>Gentianales</taxon>
        <taxon>Apocynaceae</taxon>
        <taxon>Rauvolfioideae</taxon>
        <taxon>Vinceae</taxon>
        <taxon>Catharanthinae</taxon>
        <taxon>Catharanthus</taxon>
    </lineage>
</organism>
<evidence type="ECO:0000313" key="1">
    <source>
        <dbReference type="EMBL" id="KAI5672999.1"/>
    </source>
</evidence>
<gene>
    <name evidence="1" type="ORF">M9H77_13363</name>
</gene>
<comment type="caution">
    <text evidence="1">The sequence shown here is derived from an EMBL/GenBank/DDBJ whole genome shotgun (WGS) entry which is preliminary data.</text>
</comment>
<proteinExistence type="predicted"/>
<dbReference type="Proteomes" id="UP001060085">
    <property type="component" value="Linkage Group LG03"/>
</dbReference>
<keyword evidence="2" id="KW-1185">Reference proteome</keyword>
<sequence length="624" mass="69050">MPFPLQGLVDAKIRYEQLPYICYTYGRIGYTTNACSSPPLESSGNVAPVSFRSHLFADLRGSRIVGDFGEQTSGCGVLSAPPTNAQALGHQTGVKDVAPPLQLASLVRICPAALVPALAQQGPRSISIPGGKLGPAQPQEPHMSAPLLALHPEGLFAPQKLTVKVYGRRKPQLARPKCTAPSSQSKSTAHIEEKGSTSGFLSSTKDTEDGVPVPMEVPLEVGSPVGTRPTDYILLTICLGHNREPPTQARSGPSSPQLMTLSEDRTKQIKITRANILFDDPRVMYEDLSMSRYLQLLSFDRSSERTITAHYWTTPEANRASLSGIHQKYSRDPTLSGSRPGYMDLALHRIRISTDFNGKPFGTFGFHLVLRIVFGYDAMKPSPLEPNWPVGISLHLSMMLHSRYVAIHWEWIFIYSFNAELHEKSGKFLTWISAGLGKMRLLVRRKRRMIIFFDKKQTSAEVIDTLASSIIQEFLIYQSRFNANLTQHNSEMLGKIRWLPSKYGIGVVARDSQGIIITMMAQNLPRCFSVLAMEAQAVIQGLYFARKCDLSPVEIKTDSQQVVLKVLSTNEDRSPAGDFIRPIRDSLAGFHPQVVMSYANRRANGVTDCLAAMGSHLLALKIWM</sequence>
<reference evidence="2" key="1">
    <citation type="journal article" date="2023" name="Nat. Plants">
        <title>Single-cell RNA sequencing provides a high-resolution roadmap for understanding the multicellular compartmentation of specialized metabolism.</title>
        <authorList>
            <person name="Sun S."/>
            <person name="Shen X."/>
            <person name="Li Y."/>
            <person name="Li Y."/>
            <person name="Wang S."/>
            <person name="Li R."/>
            <person name="Zhang H."/>
            <person name="Shen G."/>
            <person name="Guo B."/>
            <person name="Wei J."/>
            <person name="Xu J."/>
            <person name="St-Pierre B."/>
            <person name="Chen S."/>
            <person name="Sun C."/>
        </authorList>
    </citation>
    <scope>NUCLEOTIDE SEQUENCE [LARGE SCALE GENOMIC DNA]</scope>
</reference>
<evidence type="ECO:0000313" key="2">
    <source>
        <dbReference type="Proteomes" id="UP001060085"/>
    </source>
</evidence>
<accession>A0ACC0BKA8</accession>
<dbReference type="EMBL" id="CM044703">
    <property type="protein sequence ID" value="KAI5672999.1"/>
    <property type="molecule type" value="Genomic_DNA"/>
</dbReference>